<dbReference type="InterPro" id="IPR009325">
    <property type="entry name" value="DUF983"/>
</dbReference>
<dbReference type="AlphaFoldDB" id="A0A1Y5SJL3"/>
<dbReference type="EMBL" id="FWFW01000005">
    <property type="protein sequence ID" value="SLN42188.1"/>
    <property type="molecule type" value="Genomic_DNA"/>
</dbReference>
<evidence type="ECO:0008006" key="4">
    <source>
        <dbReference type="Google" id="ProtNLM"/>
    </source>
</evidence>
<reference evidence="2 3" key="1">
    <citation type="submission" date="2017-03" db="EMBL/GenBank/DDBJ databases">
        <authorList>
            <person name="Afonso C.L."/>
            <person name="Miller P.J."/>
            <person name="Scott M.A."/>
            <person name="Spackman E."/>
            <person name="Goraichik I."/>
            <person name="Dimitrov K.M."/>
            <person name="Suarez D.L."/>
            <person name="Swayne D.E."/>
        </authorList>
    </citation>
    <scope>NUCLEOTIDE SEQUENCE [LARGE SCALE GENOMIC DNA]</scope>
    <source>
        <strain evidence="2 3">CECT 7971</strain>
    </source>
</reference>
<dbReference type="Pfam" id="PF06170">
    <property type="entry name" value="DUF983"/>
    <property type="match status" value="1"/>
</dbReference>
<organism evidence="2 3">
    <name type="scientific">Pacificibacter marinus</name>
    <dbReference type="NCBI Taxonomy" id="658057"/>
    <lineage>
        <taxon>Bacteria</taxon>
        <taxon>Pseudomonadati</taxon>
        <taxon>Pseudomonadota</taxon>
        <taxon>Alphaproteobacteria</taxon>
        <taxon>Rhodobacterales</taxon>
        <taxon>Roseobacteraceae</taxon>
        <taxon>Pacificibacter</taxon>
    </lineage>
</organism>
<sequence length="150" mass="16578">MTDTALDDVTDMPAVAMSPANQPAEREMKPALLRGWKRRCPSCGNGPMLKGYLKVRNECPVCGEAFHHHRADDGPPYLTILIVGHLMAPLMGWVYMEYRPDPLVMLAIFATGTVALSLYLLPRFKGMIVAFQWAKRMGGFGASQSAKPKL</sequence>
<evidence type="ECO:0000313" key="3">
    <source>
        <dbReference type="Proteomes" id="UP000193307"/>
    </source>
</evidence>
<protein>
    <recommendedName>
        <fullName evidence="4">DUF983 domain-containing protein</fullName>
    </recommendedName>
</protein>
<keyword evidence="1" id="KW-0812">Transmembrane</keyword>
<proteinExistence type="predicted"/>
<evidence type="ECO:0000313" key="2">
    <source>
        <dbReference type="EMBL" id="SLN42188.1"/>
    </source>
</evidence>
<keyword evidence="1" id="KW-0472">Membrane</keyword>
<feature type="transmembrane region" description="Helical" evidence="1">
    <location>
        <begin position="77"/>
        <end position="96"/>
    </location>
</feature>
<keyword evidence="1" id="KW-1133">Transmembrane helix</keyword>
<dbReference type="Proteomes" id="UP000193307">
    <property type="component" value="Unassembled WGS sequence"/>
</dbReference>
<gene>
    <name evidence="2" type="ORF">PAM7971_01995</name>
</gene>
<dbReference type="STRING" id="658057.SAMN04488032_10482"/>
<accession>A0A1Y5SJL3</accession>
<keyword evidence="3" id="KW-1185">Reference proteome</keyword>
<evidence type="ECO:0000256" key="1">
    <source>
        <dbReference type="SAM" id="Phobius"/>
    </source>
</evidence>
<feature type="transmembrane region" description="Helical" evidence="1">
    <location>
        <begin position="102"/>
        <end position="121"/>
    </location>
</feature>
<name>A0A1Y5SJL3_9RHOB</name>